<evidence type="ECO:0000313" key="6">
    <source>
        <dbReference type="Proteomes" id="UP000708148"/>
    </source>
</evidence>
<reference evidence="5" key="1">
    <citation type="submission" date="2020-12" db="EMBL/GenBank/DDBJ databases">
        <authorList>
            <person name="Iha C."/>
        </authorList>
    </citation>
    <scope>NUCLEOTIDE SEQUENCE</scope>
</reference>
<dbReference type="AlphaFoldDB" id="A0A8S1ITG5"/>
<comment type="caution">
    <text evidence="5">The sequence shown here is derived from an EMBL/GenBank/DDBJ whole genome shotgun (WGS) entry which is preliminary data.</text>
</comment>
<feature type="binding site" evidence="3">
    <location>
        <position position="186"/>
    </location>
    <ligand>
        <name>Zn(2+)</name>
        <dbReference type="ChEBI" id="CHEBI:29105"/>
    </ligand>
</feature>
<sequence length="323" mass="35358">MSKPVSNKTLAQIARVIHGSSALVITAGAGLGVDSGLPDFRGPQGFHAAYPPIAKLGLSFPDVSTPRWFAQDPAFAWGFFGHRLGLYRAASPHAGYGILLEWARRRPDGFFVFTSNVDGHFRRAGFLQERIMERHGDINFLQCADPARCSGRGDVDELIWPADDLEVEVDEGTFRASRPLPACRHCGGLARPNVLMFDDYQWLEDRTAAQDERYRAFASRLRRSGKPFAVIEVGAGESVPTVRWESERLVDGTRGGTLIRINPRDHGVPIAGDHHEVPLGGLEALTALERHMEGLAGTGRGEDVGQARGDLEGEARALRDDVI</sequence>
<dbReference type="SUPFAM" id="SSF52467">
    <property type="entry name" value="DHS-like NAD/FAD-binding domain"/>
    <property type="match status" value="1"/>
</dbReference>
<feature type="binding site" evidence="3">
    <location>
        <position position="183"/>
    </location>
    <ligand>
        <name>Zn(2+)</name>
        <dbReference type="ChEBI" id="CHEBI:29105"/>
    </ligand>
</feature>
<gene>
    <name evidence="5" type="ORF">OSTQU699_LOCUS3647</name>
</gene>
<dbReference type="Pfam" id="PF02146">
    <property type="entry name" value="SIR2"/>
    <property type="match status" value="1"/>
</dbReference>
<keyword evidence="1" id="KW-0808">Transferase</keyword>
<dbReference type="PROSITE" id="PS50305">
    <property type="entry name" value="SIRTUIN"/>
    <property type="match status" value="1"/>
</dbReference>
<dbReference type="PANTHER" id="PTHR11085:SF4">
    <property type="entry name" value="NAD-DEPENDENT PROTEIN DEACYLASE"/>
    <property type="match status" value="1"/>
</dbReference>
<organism evidence="5 6">
    <name type="scientific">Ostreobium quekettii</name>
    <dbReference type="NCBI Taxonomy" id="121088"/>
    <lineage>
        <taxon>Eukaryota</taxon>
        <taxon>Viridiplantae</taxon>
        <taxon>Chlorophyta</taxon>
        <taxon>core chlorophytes</taxon>
        <taxon>Ulvophyceae</taxon>
        <taxon>TCBD clade</taxon>
        <taxon>Bryopsidales</taxon>
        <taxon>Ostreobineae</taxon>
        <taxon>Ostreobiaceae</taxon>
        <taxon>Ostreobium</taxon>
    </lineage>
</organism>
<dbReference type="InterPro" id="IPR026590">
    <property type="entry name" value="Ssirtuin_cat_dom"/>
</dbReference>
<protein>
    <recommendedName>
        <fullName evidence="4">Deacetylase sirtuin-type domain-containing protein</fullName>
    </recommendedName>
</protein>
<dbReference type="EMBL" id="CAJHUC010000806">
    <property type="protein sequence ID" value="CAD7698286.1"/>
    <property type="molecule type" value="Genomic_DNA"/>
</dbReference>
<dbReference type="InterPro" id="IPR003000">
    <property type="entry name" value="Sirtuin"/>
</dbReference>
<dbReference type="Gene3D" id="3.30.1600.10">
    <property type="entry name" value="SIR2/SIRT2 'Small Domain"/>
    <property type="match status" value="1"/>
</dbReference>
<evidence type="ECO:0000256" key="2">
    <source>
        <dbReference type="ARBA" id="ARBA00023027"/>
    </source>
</evidence>
<feature type="domain" description="Deacetylase sirtuin-type" evidence="4">
    <location>
        <begin position="3"/>
        <end position="298"/>
    </location>
</feature>
<dbReference type="GO" id="GO:0017136">
    <property type="term" value="F:histone deacetylase activity, NAD-dependent"/>
    <property type="evidence" value="ECO:0007669"/>
    <property type="project" value="TreeGrafter"/>
</dbReference>
<keyword evidence="3" id="KW-0862">Zinc</keyword>
<name>A0A8S1ITG5_9CHLO</name>
<feature type="binding site" evidence="3">
    <location>
        <position position="143"/>
    </location>
    <ligand>
        <name>Zn(2+)</name>
        <dbReference type="ChEBI" id="CHEBI:29105"/>
    </ligand>
</feature>
<dbReference type="Proteomes" id="UP000708148">
    <property type="component" value="Unassembled WGS sequence"/>
</dbReference>
<evidence type="ECO:0000256" key="3">
    <source>
        <dbReference type="PROSITE-ProRule" id="PRU00236"/>
    </source>
</evidence>
<dbReference type="PANTHER" id="PTHR11085">
    <property type="entry name" value="NAD-DEPENDENT PROTEIN DEACYLASE SIRTUIN-5, MITOCHONDRIAL-RELATED"/>
    <property type="match status" value="1"/>
</dbReference>
<feature type="active site" description="Proton acceptor" evidence="3">
    <location>
        <position position="135"/>
    </location>
</feature>
<feature type="binding site" evidence="3">
    <location>
        <position position="149"/>
    </location>
    <ligand>
        <name>Zn(2+)</name>
        <dbReference type="ChEBI" id="CHEBI:29105"/>
    </ligand>
</feature>
<accession>A0A8S1ITG5</accession>
<dbReference type="Gene3D" id="3.40.50.1220">
    <property type="entry name" value="TPP-binding domain"/>
    <property type="match status" value="1"/>
</dbReference>
<evidence type="ECO:0000313" key="5">
    <source>
        <dbReference type="EMBL" id="CAD7698286.1"/>
    </source>
</evidence>
<evidence type="ECO:0000259" key="4">
    <source>
        <dbReference type="PROSITE" id="PS50305"/>
    </source>
</evidence>
<dbReference type="InterPro" id="IPR050134">
    <property type="entry name" value="NAD-dep_sirtuin_deacylases"/>
</dbReference>
<dbReference type="InterPro" id="IPR029035">
    <property type="entry name" value="DHS-like_NAD/FAD-binding_dom"/>
</dbReference>
<dbReference type="GO" id="GO:0070403">
    <property type="term" value="F:NAD+ binding"/>
    <property type="evidence" value="ECO:0007669"/>
    <property type="project" value="InterPro"/>
</dbReference>
<keyword evidence="3" id="KW-0479">Metal-binding</keyword>
<dbReference type="InterPro" id="IPR026591">
    <property type="entry name" value="Sirtuin_cat_small_dom_sf"/>
</dbReference>
<dbReference type="GO" id="GO:0046872">
    <property type="term" value="F:metal ion binding"/>
    <property type="evidence" value="ECO:0007669"/>
    <property type="project" value="UniProtKB-KW"/>
</dbReference>
<evidence type="ECO:0000256" key="1">
    <source>
        <dbReference type="ARBA" id="ARBA00022679"/>
    </source>
</evidence>
<dbReference type="OrthoDB" id="424302at2759"/>
<keyword evidence="2" id="KW-0520">NAD</keyword>
<proteinExistence type="predicted"/>
<keyword evidence="6" id="KW-1185">Reference proteome</keyword>